<keyword evidence="2" id="KW-1003">Cell membrane</keyword>
<keyword evidence="5 6" id="KW-0472">Membrane</keyword>
<dbReference type="GO" id="GO:0015920">
    <property type="term" value="P:lipopolysaccharide transport"/>
    <property type="evidence" value="ECO:0007669"/>
    <property type="project" value="TreeGrafter"/>
</dbReference>
<protein>
    <submittedName>
        <fullName evidence="7">Putative Permease YjgP/YjgQ family protein</fullName>
    </submittedName>
</protein>
<reference evidence="7" key="1">
    <citation type="submission" date="2017-02" db="EMBL/GenBank/DDBJ databases">
        <authorList>
            <person name="Regsiter A."/>
            <person name="William W."/>
        </authorList>
    </citation>
    <scope>NUCLEOTIDE SEQUENCE</scope>
    <source>
        <strain evidence="7">BdmA 4</strain>
    </source>
</reference>
<evidence type="ECO:0000256" key="2">
    <source>
        <dbReference type="ARBA" id="ARBA00022475"/>
    </source>
</evidence>
<dbReference type="PANTHER" id="PTHR33529:SF6">
    <property type="entry name" value="YJGP_YJGQ FAMILY PERMEASE"/>
    <property type="match status" value="1"/>
</dbReference>
<feature type="transmembrane region" description="Helical" evidence="6">
    <location>
        <begin position="33"/>
        <end position="54"/>
    </location>
</feature>
<organism evidence="7">
    <name type="scientific">uncultured spirochete</name>
    <dbReference type="NCBI Taxonomy" id="156406"/>
    <lineage>
        <taxon>Bacteria</taxon>
        <taxon>Pseudomonadati</taxon>
        <taxon>Spirochaetota</taxon>
        <taxon>Spirochaetia</taxon>
        <taxon>Spirochaetales</taxon>
        <taxon>environmental samples</taxon>
    </lineage>
</organism>
<sequence length="454" mass="50553">MIPRAARAVLALQAVEMKGKPPFTLWRMMFQELMSSFLGAFFFFFVVFLINQVLLFAEDILSRGADFFSVVKLLFYSLPTILAITIPFSVLAAALMTSSRQNADNEFLASSTLGIRPLWLYIPFLIAGLGIAIGSFYLNDWSIPRAAQRYKHVYAELIRKSAKIELTPYSIKKYGEKLLVTGPSKAGRIQNILIIDQKTGYDSNAVTANNVGIEFSADSLAAILSMDNVTEEKRLQNGNEGDFSITQAQSADIRIQIQEQMPNYSGAAPSEMSLAALAHQIKQKEGRLAIRQEENRSQQATALDSLRLSYGSLQVQREPADSVSLKSQSPSKSENVGSVLNALKSLRNQKIDDTSLQIYRLEYQKKFVIPSACFFFALLAFPLGIGSKRAGRTAGFGIALLLSVIYWALLFAGQTFGYRQNLDPVLSMWMPNLIMFVATAVLWIFRKITKGHFL</sequence>
<proteinExistence type="predicted"/>
<dbReference type="GO" id="GO:0043190">
    <property type="term" value="C:ATP-binding cassette (ABC) transporter complex"/>
    <property type="evidence" value="ECO:0007669"/>
    <property type="project" value="TreeGrafter"/>
</dbReference>
<dbReference type="EMBL" id="FWDO01000007">
    <property type="protein sequence ID" value="SLM19600.1"/>
    <property type="molecule type" value="Genomic_DNA"/>
</dbReference>
<evidence type="ECO:0000256" key="3">
    <source>
        <dbReference type="ARBA" id="ARBA00022692"/>
    </source>
</evidence>
<feature type="transmembrane region" description="Helical" evidence="6">
    <location>
        <begin position="74"/>
        <end position="97"/>
    </location>
</feature>
<comment type="subcellular location">
    <subcellularLocation>
        <location evidence="1">Cell membrane</location>
        <topology evidence="1">Multi-pass membrane protein</topology>
    </subcellularLocation>
</comment>
<gene>
    <name evidence="7" type="ORF">SPIRO4BDMA_70022</name>
</gene>
<feature type="transmembrane region" description="Helical" evidence="6">
    <location>
        <begin position="367"/>
        <end position="386"/>
    </location>
</feature>
<dbReference type="AlphaFoldDB" id="A0A3P3XTJ1"/>
<feature type="transmembrane region" description="Helical" evidence="6">
    <location>
        <begin position="393"/>
        <end position="413"/>
    </location>
</feature>
<evidence type="ECO:0000256" key="6">
    <source>
        <dbReference type="SAM" id="Phobius"/>
    </source>
</evidence>
<evidence type="ECO:0000256" key="4">
    <source>
        <dbReference type="ARBA" id="ARBA00022989"/>
    </source>
</evidence>
<dbReference type="PANTHER" id="PTHR33529">
    <property type="entry name" value="SLR0882 PROTEIN-RELATED"/>
    <property type="match status" value="1"/>
</dbReference>
<dbReference type="InterPro" id="IPR005495">
    <property type="entry name" value="LptG/LptF_permease"/>
</dbReference>
<evidence type="ECO:0000313" key="7">
    <source>
        <dbReference type="EMBL" id="SLM19600.1"/>
    </source>
</evidence>
<keyword evidence="3 6" id="KW-0812">Transmembrane</keyword>
<accession>A0A3P3XTJ1</accession>
<feature type="transmembrane region" description="Helical" evidence="6">
    <location>
        <begin position="118"/>
        <end position="138"/>
    </location>
</feature>
<evidence type="ECO:0000256" key="5">
    <source>
        <dbReference type="ARBA" id="ARBA00023136"/>
    </source>
</evidence>
<evidence type="ECO:0000256" key="1">
    <source>
        <dbReference type="ARBA" id="ARBA00004651"/>
    </source>
</evidence>
<name>A0A3P3XTJ1_9SPIR</name>
<keyword evidence="4 6" id="KW-1133">Transmembrane helix</keyword>
<dbReference type="Pfam" id="PF03739">
    <property type="entry name" value="LptF_LptG"/>
    <property type="match status" value="2"/>
</dbReference>
<feature type="transmembrane region" description="Helical" evidence="6">
    <location>
        <begin position="425"/>
        <end position="445"/>
    </location>
</feature>